<organism evidence="4 5">
    <name type="scientific">Stylosanthes scabra</name>
    <dbReference type="NCBI Taxonomy" id="79078"/>
    <lineage>
        <taxon>Eukaryota</taxon>
        <taxon>Viridiplantae</taxon>
        <taxon>Streptophyta</taxon>
        <taxon>Embryophyta</taxon>
        <taxon>Tracheophyta</taxon>
        <taxon>Spermatophyta</taxon>
        <taxon>Magnoliopsida</taxon>
        <taxon>eudicotyledons</taxon>
        <taxon>Gunneridae</taxon>
        <taxon>Pentapetalae</taxon>
        <taxon>rosids</taxon>
        <taxon>fabids</taxon>
        <taxon>Fabales</taxon>
        <taxon>Fabaceae</taxon>
        <taxon>Papilionoideae</taxon>
        <taxon>50 kb inversion clade</taxon>
        <taxon>dalbergioids sensu lato</taxon>
        <taxon>Dalbergieae</taxon>
        <taxon>Pterocarpus clade</taxon>
        <taxon>Stylosanthes</taxon>
    </lineage>
</organism>
<evidence type="ECO:0000256" key="2">
    <source>
        <dbReference type="ARBA" id="ARBA00023136"/>
    </source>
</evidence>
<sequence>MAMSSSPYKSGSTGYAYSNSLHRATSSPGYPVLFYNNPSISAATTATVTPSSVAQTAFVCRLFTAAAISLFLCSLIGLFLFLILHPKFPTLRVDSAELELNSSSTHLSLTILFVNPNSKMTLSYSPIDAFIFNGSGHDVASTRVPPFSQSKHELTRVTAQFLLGQDGTFMLHNSDSNNGSVQFGIKLFTSVKFSSGVLRVGHRDLDSVCYPLKLVFLDDHNNNNGTRNGTAIMLNPSDWCAV</sequence>
<keyword evidence="2 3" id="KW-0472">Membrane</keyword>
<proteinExistence type="predicted"/>
<feature type="transmembrane region" description="Helical" evidence="3">
    <location>
        <begin position="62"/>
        <end position="84"/>
    </location>
</feature>
<keyword evidence="5" id="KW-1185">Reference proteome</keyword>
<keyword evidence="3" id="KW-0812">Transmembrane</keyword>
<comment type="caution">
    <text evidence="4">The sequence shown here is derived from an EMBL/GenBank/DDBJ whole genome shotgun (WGS) entry which is preliminary data.</text>
</comment>
<keyword evidence="3" id="KW-1133">Transmembrane helix</keyword>
<protein>
    <recommendedName>
        <fullName evidence="6">Late embryogenesis abundant protein LEA-2 subgroup domain-containing protein</fullName>
    </recommendedName>
</protein>
<evidence type="ECO:0008006" key="6">
    <source>
        <dbReference type="Google" id="ProtNLM"/>
    </source>
</evidence>
<dbReference type="InterPro" id="IPR044839">
    <property type="entry name" value="NDR1-like"/>
</dbReference>
<evidence type="ECO:0000313" key="5">
    <source>
        <dbReference type="Proteomes" id="UP001341840"/>
    </source>
</evidence>
<dbReference type="EMBL" id="JASCZI010151433">
    <property type="protein sequence ID" value="MED6172819.1"/>
    <property type="molecule type" value="Genomic_DNA"/>
</dbReference>
<dbReference type="PANTHER" id="PTHR31415:SF173">
    <property type="entry name" value="PROTEIN, PUTATIVE-RELATED"/>
    <property type="match status" value="1"/>
</dbReference>
<evidence type="ECO:0000256" key="3">
    <source>
        <dbReference type="SAM" id="Phobius"/>
    </source>
</evidence>
<evidence type="ECO:0000313" key="4">
    <source>
        <dbReference type="EMBL" id="MED6172819.1"/>
    </source>
</evidence>
<gene>
    <name evidence="4" type="ORF">PIB30_053523</name>
</gene>
<name>A0ABU6VH37_9FABA</name>
<evidence type="ECO:0000256" key="1">
    <source>
        <dbReference type="ARBA" id="ARBA00004370"/>
    </source>
</evidence>
<reference evidence="4 5" key="1">
    <citation type="journal article" date="2023" name="Plants (Basel)">
        <title>Bridging the Gap: Combining Genomics and Transcriptomics Approaches to Understand Stylosanthes scabra, an Orphan Legume from the Brazilian Caatinga.</title>
        <authorList>
            <person name="Ferreira-Neto J.R.C."/>
            <person name="da Silva M.D."/>
            <person name="Binneck E."/>
            <person name="de Melo N.F."/>
            <person name="da Silva R.H."/>
            <person name="de Melo A.L.T.M."/>
            <person name="Pandolfi V."/>
            <person name="Bustamante F.O."/>
            <person name="Brasileiro-Vidal A.C."/>
            <person name="Benko-Iseppon A.M."/>
        </authorList>
    </citation>
    <scope>NUCLEOTIDE SEQUENCE [LARGE SCALE GENOMIC DNA]</scope>
    <source>
        <tissue evidence="4">Leaves</tissue>
    </source>
</reference>
<accession>A0ABU6VH37</accession>
<dbReference type="Proteomes" id="UP001341840">
    <property type="component" value="Unassembled WGS sequence"/>
</dbReference>
<comment type="subcellular location">
    <subcellularLocation>
        <location evidence="1">Membrane</location>
    </subcellularLocation>
</comment>
<dbReference type="PANTHER" id="PTHR31415">
    <property type="entry name" value="OS05G0367900 PROTEIN"/>
    <property type="match status" value="1"/>
</dbReference>